<feature type="compositionally biased region" description="Low complexity" evidence="1">
    <location>
        <begin position="106"/>
        <end position="120"/>
    </location>
</feature>
<gene>
    <name evidence="2" type="ORF">P7K49_009502</name>
</gene>
<feature type="compositionally biased region" description="Basic and acidic residues" evidence="1">
    <location>
        <begin position="121"/>
        <end position="138"/>
    </location>
</feature>
<organism evidence="2 3">
    <name type="scientific">Saguinus oedipus</name>
    <name type="common">Cotton-top tamarin</name>
    <name type="synonym">Oedipomidas oedipus</name>
    <dbReference type="NCBI Taxonomy" id="9490"/>
    <lineage>
        <taxon>Eukaryota</taxon>
        <taxon>Metazoa</taxon>
        <taxon>Chordata</taxon>
        <taxon>Craniata</taxon>
        <taxon>Vertebrata</taxon>
        <taxon>Euteleostomi</taxon>
        <taxon>Mammalia</taxon>
        <taxon>Eutheria</taxon>
        <taxon>Euarchontoglires</taxon>
        <taxon>Primates</taxon>
        <taxon>Haplorrhini</taxon>
        <taxon>Platyrrhini</taxon>
        <taxon>Cebidae</taxon>
        <taxon>Callitrichinae</taxon>
        <taxon>Saguinus</taxon>
    </lineage>
</organism>
<reference evidence="2 3" key="1">
    <citation type="submission" date="2023-05" db="EMBL/GenBank/DDBJ databases">
        <title>B98-5 Cell Line De Novo Hybrid Assembly: An Optical Mapping Approach.</title>
        <authorList>
            <person name="Kananen K."/>
            <person name="Auerbach J.A."/>
            <person name="Kautto E."/>
            <person name="Blachly J.S."/>
        </authorList>
    </citation>
    <scope>NUCLEOTIDE SEQUENCE [LARGE SCALE GENOMIC DNA]</scope>
    <source>
        <strain evidence="2">B95-8</strain>
        <tissue evidence="2">Cell line</tissue>
    </source>
</reference>
<dbReference type="Proteomes" id="UP001266305">
    <property type="component" value="Unassembled WGS sequence"/>
</dbReference>
<keyword evidence="3" id="KW-1185">Reference proteome</keyword>
<evidence type="ECO:0000313" key="3">
    <source>
        <dbReference type="Proteomes" id="UP001266305"/>
    </source>
</evidence>
<name>A0ABQ9VK49_SAGOE</name>
<evidence type="ECO:0000256" key="1">
    <source>
        <dbReference type="SAM" id="MobiDB-lite"/>
    </source>
</evidence>
<protein>
    <submittedName>
        <fullName evidence="2">Uncharacterized protein</fullName>
    </submittedName>
</protein>
<feature type="region of interest" description="Disordered" evidence="1">
    <location>
        <begin position="1"/>
        <end position="199"/>
    </location>
</feature>
<proteinExistence type="predicted"/>
<comment type="caution">
    <text evidence="2">The sequence shown here is derived from an EMBL/GenBank/DDBJ whole genome shotgun (WGS) entry which is preliminary data.</text>
</comment>
<evidence type="ECO:0000313" key="2">
    <source>
        <dbReference type="EMBL" id="KAK2109756.1"/>
    </source>
</evidence>
<sequence length="199" mass="20333">MKLTLRGLTTLFPQPPGRPAQPRGGASQPADAERALRPVVGAASSPGSVTSRGSGGGPGPRGMALRSEQGHGPTSSRWDGGAEKAAACEGGPGGRGSWRQKQRWRSAGWVLGAAAGSGAARGEEAEVARGGCRTDPREPGGGSGRELRAPAFFLLERTGAPRAPRPGPPRPRHPSHPQTPGAAFPREDSSPELHSLSPA</sequence>
<accession>A0ABQ9VK49</accession>
<dbReference type="EMBL" id="JASSZA010000005">
    <property type="protein sequence ID" value="KAK2109756.1"/>
    <property type="molecule type" value="Genomic_DNA"/>
</dbReference>